<protein>
    <recommendedName>
        <fullName evidence="1">KOW domain-containing protein</fullName>
    </recommendedName>
</protein>
<evidence type="ECO:0000259" key="1">
    <source>
        <dbReference type="SMART" id="SM00739"/>
    </source>
</evidence>
<dbReference type="Pfam" id="PF23290">
    <property type="entry name" value="KOW5_SPT5"/>
    <property type="match status" value="1"/>
</dbReference>
<dbReference type="SUPFAM" id="SSF50104">
    <property type="entry name" value="Translation proteins SH3-like domain"/>
    <property type="match status" value="1"/>
</dbReference>
<gene>
    <name evidence="2" type="ORF">K443DRAFT_135134</name>
</gene>
<dbReference type="HOGENOM" id="CLU_076404_0_0_1"/>
<accession>A0A0C9X5Y3</accession>
<evidence type="ECO:0000313" key="3">
    <source>
        <dbReference type="Proteomes" id="UP000054477"/>
    </source>
</evidence>
<keyword evidence="3" id="KW-1185">Reference proteome</keyword>
<dbReference type="STRING" id="1095629.A0A0C9X5Y3"/>
<dbReference type="Pfam" id="PF00467">
    <property type="entry name" value="KOW"/>
    <property type="match status" value="1"/>
</dbReference>
<organism evidence="2 3">
    <name type="scientific">Laccaria amethystina LaAM-08-1</name>
    <dbReference type="NCBI Taxonomy" id="1095629"/>
    <lineage>
        <taxon>Eukaryota</taxon>
        <taxon>Fungi</taxon>
        <taxon>Dikarya</taxon>
        <taxon>Basidiomycota</taxon>
        <taxon>Agaricomycotina</taxon>
        <taxon>Agaricomycetes</taxon>
        <taxon>Agaricomycetidae</taxon>
        <taxon>Agaricales</taxon>
        <taxon>Agaricineae</taxon>
        <taxon>Hydnangiaceae</taxon>
        <taxon>Laccaria</taxon>
    </lineage>
</organism>
<dbReference type="Gene3D" id="2.30.30.30">
    <property type="match status" value="2"/>
</dbReference>
<proteinExistence type="predicted"/>
<feature type="domain" description="KOW" evidence="1">
    <location>
        <begin position="98"/>
        <end position="125"/>
    </location>
</feature>
<sequence length="354" mass="39143">MDGVTSTIPLTSLRKSLKIGDEVRIKSGSHKGFTGWVVNTDEESVWLFNHETAIEIEVSTDCVNLYSPALTFVDPSVTAVQKEVTNDLEAKMHEDPNRYLVGKHVVVTAGSFKNYRGIVKSTFHGGKVLVELEAHLQCQEPFDIKSLRLMMRKIENRDSSLGPSVPSTPSGLSSTSISTTECPILPVHLVSASMPPADIPSTPLPGIEDISTSPAWNPGSHTPNRGDYAPPPYWLAESCFNGMRISLWLLHTNSDVHGGKYEDMQVEFKGVVGDIVRVQDMWDTIEVPFKYLVPVMPSQAGEIVVAFEGPQKGKKFKVMVFKHDVCGCSNWESATHRRWVDVEIPTNHLVVAYP</sequence>
<evidence type="ECO:0000313" key="2">
    <source>
        <dbReference type="EMBL" id="KIJ93026.1"/>
    </source>
</evidence>
<name>A0A0C9X5Y3_9AGAR</name>
<reference evidence="3" key="2">
    <citation type="submission" date="2015-01" db="EMBL/GenBank/DDBJ databases">
        <title>Evolutionary Origins and Diversification of the Mycorrhizal Mutualists.</title>
        <authorList>
            <consortium name="DOE Joint Genome Institute"/>
            <consortium name="Mycorrhizal Genomics Consortium"/>
            <person name="Kohler A."/>
            <person name="Kuo A."/>
            <person name="Nagy L.G."/>
            <person name="Floudas D."/>
            <person name="Copeland A."/>
            <person name="Barry K.W."/>
            <person name="Cichocki N."/>
            <person name="Veneault-Fourrey C."/>
            <person name="LaButti K."/>
            <person name="Lindquist E.A."/>
            <person name="Lipzen A."/>
            <person name="Lundell T."/>
            <person name="Morin E."/>
            <person name="Murat C."/>
            <person name="Riley R."/>
            <person name="Ohm R."/>
            <person name="Sun H."/>
            <person name="Tunlid A."/>
            <person name="Henrissat B."/>
            <person name="Grigoriev I.V."/>
            <person name="Hibbett D.S."/>
            <person name="Martin F."/>
        </authorList>
    </citation>
    <scope>NUCLEOTIDE SEQUENCE [LARGE SCALE GENOMIC DNA]</scope>
    <source>
        <strain evidence="3">LaAM-08-1</strain>
    </source>
</reference>
<reference evidence="2 3" key="1">
    <citation type="submission" date="2014-04" db="EMBL/GenBank/DDBJ databases">
        <authorList>
            <consortium name="DOE Joint Genome Institute"/>
            <person name="Kuo A."/>
            <person name="Kohler A."/>
            <person name="Nagy L.G."/>
            <person name="Floudas D."/>
            <person name="Copeland A."/>
            <person name="Barry K.W."/>
            <person name="Cichocki N."/>
            <person name="Veneault-Fourrey C."/>
            <person name="LaButti K."/>
            <person name="Lindquist E.A."/>
            <person name="Lipzen A."/>
            <person name="Lundell T."/>
            <person name="Morin E."/>
            <person name="Murat C."/>
            <person name="Sun H."/>
            <person name="Tunlid A."/>
            <person name="Henrissat B."/>
            <person name="Grigoriev I.V."/>
            <person name="Hibbett D.S."/>
            <person name="Martin F."/>
            <person name="Nordberg H.P."/>
            <person name="Cantor M.N."/>
            <person name="Hua S.X."/>
        </authorList>
    </citation>
    <scope>NUCLEOTIDE SEQUENCE [LARGE SCALE GENOMIC DNA]</scope>
    <source>
        <strain evidence="2 3">LaAM-08-1</strain>
    </source>
</reference>
<dbReference type="InterPro" id="IPR005824">
    <property type="entry name" value="KOW"/>
</dbReference>
<dbReference type="AlphaFoldDB" id="A0A0C9X5Y3"/>
<feature type="domain" description="KOW" evidence="1">
    <location>
        <begin position="16"/>
        <end position="43"/>
    </location>
</feature>
<dbReference type="InterPro" id="IPR041978">
    <property type="entry name" value="KOW_Spt5_5"/>
</dbReference>
<dbReference type="OrthoDB" id="3057097at2759"/>
<dbReference type="Proteomes" id="UP000054477">
    <property type="component" value="Unassembled WGS sequence"/>
</dbReference>
<dbReference type="EMBL" id="KN838870">
    <property type="protein sequence ID" value="KIJ93026.1"/>
    <property type="molecule type" value="Genomic_DNA"/>
</dbReference>
<dbReference type="SMART" id="SM00739">
    <property type="entry name" value="KOW"/>
    <property type="match status" value="2"/>
</dbReference>
<dbReference type="InterPro" id="IPR014722">
    <property type="entry name" value="Rib_uL2_dom2"/>
</dbReference>
<dbReference type="InterPro" id="IPR008991">
    <property type="entry name" value="Translation_prot_SH3-like_sf"/>
</dbReference>